<proteinExistence type="predicted"/>
<sequence length="387" mass="42917">MAQPFLQKFYLRSPHIFLSGPSNFQSRYLSGSSCRNFYRHSIFFQQTTKLEKPSPTKPKTSDQLNKPNQSETRPSDPSEILSKLSPSSTQPGCTTAFSDQPSTGSSVPQPNEPSVSKPNKLKAIQPKSSAKAELPRILPPHPFNTHEFVRQLETSAFGLEVSRTIMKVVKKSLETSEHRWLLSGPSGGVVSRAYAEGQAYLYNAALGELRTEVKVKTRNDGIVLKSASNVLQREIDSLKQKMKEDVDGLKNEIQLEMNGRKEEASDDQKKLELAIQELNSKFTILVGDVRTEIETRKWITTRRCIVAIASLALCVIIFTALESNQINPVSSSATNAQKQLQREVLKTVEDLGITPARDESDSGYSSGVFGQGKRIGDEDNHDGNTSF</sequence>
<feature type="compositionally biased region" description="Polar residues" evidence="8">
    <location>
        <begin position="84"/>
        <end position="117"/>
    </location>
</feature>
<feature type="compositionally biased region" description="Polar residues" evidence="8">
    <location>
        <begin position="57"/>
        <end position="72"/>
    </location>
</feature>
<reference evidence="10" key="1">
    <citation type="journal article" date="2011" name="Proc. Natl. Acad. Sci. U.S.A.">
        <title>Obligate biotrophy features unraveled by the genomic analysis of rust fungi.</title>
        <authorList>
            <person name="Duplessis S."/>
            <person name="Cuomo C.A."/>
            <person name="Lin Y.-C."/>
            <person name="Aerts A."/>
            <person name="Tisserant E."/>
            <person name="Veneault-Fourrey C."/>
            <person name="Joly D.L."/>
            <person name="Hacquard S."/>
            <person name="Amselem J."/>
            <person name="Cantarel B.L."/>
            <person name="Chiu R."/>
            <person name="Coutinho P.M."/>
            <person name="Feau N."/>
            <person name="Field M."/>
            <person name="Frey P."/>
            <person name="Gelhaye E."/>
            <person name="Goldberg J."/>
            <person name="Grabherr M.G."/>
            <person name="Kodira C.D."/>
            <person name="Kohler A."/>
            <person name="Kuees U."/>
            <person name="Lindquist E.A."/>
            <person name="Lucas S.M."/>
            <person name="Mago R."/>
            <person name="Mauceli E."/>
            <person name="Morin E."/>
            <person name="Murat C."/>
            <person name="Pangilinan J.L."/>
            <person name="Park R."/>
            <person name="Pearson M."/>
            <person name="Quesneville H."/>
            <person name="Rouhier N."/>
            <person name="Sakthikumar S."/>
            <person name="Salamov A.A."/>
            <person name="Schmutz J."/>
            <person name="Selles B."/>
            <person name="Shapiro H."/>
            <person name="Tanguay P."/>
            <person name="Tuskan G.A."/>
            <person name="Henrissat B."/>
            <person name="Van de Peer Y."/>
            <person name="Rouze P."/>
            <person name="Ellis J.G."/>
            <person name="Dodds P.N."/>
            <person name="Schein J.E."/>
            <person name="Zhong S."/>
            <person name="Hamelin R.C."/>
            <person name="Grigoriev I.V."/>
            <person name="Szabo L.J."/>
            <person name="Martin F."/>
        </authorList>
    </citation>
    <scope>NUCLEOTIDE SEQUENCE [LARGE SCALE GENOMIC DNA]</scope>
    <source>
        <strain evidence="10">98AG31 / pathotype 3-4-7</strain>
    </source>
</reference>
<dbReference type="GeneID" id="18937247"/>
<evidence type="ECO:0000256" key="5">
    <source>
        <dbReference type="ARBA" id="ARBA00023054"/>
    </source>
</evidence>
<dbReference type="Proteomes" id="UP000001072">
    <property type="component" value="Unassembled WGS sequence"/>
</dbReference>
<keyword evidence="5" id="KW-0175">Coiled coil</keyword>
<evidence type="ECO:0000256" key="8">
    <source>
        <dbReference type="SAM" id="MobiDB-lite"/>
    </source>
</evidence>
<keyword evidence="4" id="KW-1133">Transmembrane helix</keyword>
<feature type="region of interest" description="Disordered" evidence="8">
    <location>
        <begin position="354"/>
        <end position="387"/>
    </location>
</feature>
<keyword evidence="6" id="KW-0496">Mitochondrion</keyword>
<dbReference type="STRING" id="747676.F4S9D9"/>
<evidence type="ECO:0000313" key="10">
    <source>
        <dbReference type="Proteomes" id="UP000001072"/>
    </source>
</evidence>
<evidence type="ECO:0000256" key="4">
    <source>
        <dbReference type="ARBA" id="ARBA00022989"/>
    </source>
</evidence>
<accession>F4S9D9</accession>
<protein>
    <submittedName>
        <fullName evidence="9">Uncharacterized protein</fullName>
    </submittedName>
</protein>
<keyword evidence="7" id="KW-0472">Membrane</keyword>
<dbReference type="EMBL" id="GL883170">
    <property type="protein sequence ID" value="EGF98704.1"/>
    <property type="molecule type" value="Genomic_DNA"/>
</dbReference>
<evidence type="ECO:0000313" key="9">
    <source>
        <dbReference type="EMBL" id="EGF98704.1"/>
    </source>
</evidence>
<name>F4S9D9_MELLP</name>
<dbReference type="InParanoid" id="F4S9D9"/>
<dbReference type="AlphaFoldDB" id="F4S9D9"/>
<gene>
    <name evidence="9" type="ORF">MELLADRAFT_95455</name>
</gene>
<dbReference type="HOGENOM" id="CLU_713865_0_0_1"/>
<evidence type="ECO:0000256" key="6">
    <source>
        <dbReference type="ARBA" id="ARBA00023128"/>
    </source>
</evidence>
<dbReference type="Pfam" id="PF07798">
    <property type="entry name" value="CCDC90-like"/>
    <property type="match status" value="1"/>
</dbReference>
<dbReference type="GO" id="GO:0005739">
    <property type="term" value="C:mitochondrion"/>
    <property type="evidence" value="ECO:0007669"/>
    <property type="project" value="UniProtKB-SubCell"/>
</dbReference>
<dbReference type="PANTHER" id="PTHR14360:SF12">
    <property type="entry name" value="MOZ PROTEIN REPRESENTS A CHROMATIN-ASSOCIATED ACETYLTRANSFERASE"/>
    <property type="match status" value="1"/>
</dbReference>
<dbReference type="PANTHER" id="PTHR14360">
    <property type="entry name" value="PROTEIN FMP32, MITOCHONDRIAL"/>
    <property type="match status" value="1"/>
</dbReference>
<dbReference type="Gene3D" id="1.20.5.340">
    <property type="match status" value="1"/>
</dbReference>
<comment type="subcellular location">
    <subcellularLocation>
        <location evidence="2">Membrane</location>
    </subcellularLocation>
    <subcellularLocation>
        <location evidence="1">Mitochondrion</location>
    </subcellularLocation>
</comment>
<evidence type="ECO:0000256" key="7">
    <source>
        <dbReference type="ARBA" id="ARBA00023136"/>
    </source>
</evidence>
<organism evidence="10">
    <name type="scientific">Melampsora larici-populina (strain 98AG31 / pathotype 3-4-7)</name>
    <name type="common">Poplar leaf rust fungus</name>
    <dbReference type="NCBI Taxonomy" id="747676"/>
    <lineage>
        <taxon>Eukaryota</taxon>
        <taxon>Fungi</taxon>
        <taxon>Dikarya</taxon>
        <taxon>Basidiomycota</taxon>
        <taxon>Pucciniomycotina</taxon>
        <taxon>Pucciniomycetes</taxon>
        <taxon>Pucciniales</taxon>
        <taxon>Melampsoraceae</taxon>
        <taxon>Melampsora</taxon>
    </lineage>
</organism>
<feature type="compositionally biased region" description="Basic and acidic residues" evidence="8">
    <location>
        <begin position="374"/>
        <end position="387"/>
    </location>
</feature>
<evidence type="ECO:0000256" key="1">
    <source>
        <dbReference type="ARBA" id="ARBA00004173"/>
    </source>
</evidence>
<keyword evidence="10" id="KW-1185">Reference proteome</keyword>
<dbReference type="KEGG" id="mlr:MELLADRAFT_95455"/>
<evidence type="ECO:0000256" key="2">
    <source>
        <dbReference type="ARBA" id="ARBA00004370"/>
    </source>
</evidence>
<dbReference type="VEuPathDB" id="FungiDB:MELLADRAFT_95455"/>
<feature type="region of interest" description="Disordered" evidence="8">
    <location>
        <begin position="48"/>
        <end position="140"/>
    </location>
</feature>
<dbReference type="OrthoDB" id="1552at2759"/>
<dbReference type="GO" id="GO:0016020">
    <property type="term" value="C:membrane"/>
    <property type="evidence" value="ECO:0007669"/>
    <property type="project" value="UniProtKB-SubCell"/>
</dbReference>
<evidence type="ECO:0000256" key="3">
    <source>
        <dbReference type="ARBA" id="ARBA00022692"/>
    </source>
</evidence>
<dbReference type="RefSeq" id="XP_007418013.1">
    <property type="nucleotide sequence ID" value="XM_007417951.1"/>
</dbReference>
<dbReference type="eggNOG" id="ENOG502S831">
    <property type="taxonomic scope" value="Eukaryota"/>
</dbReference>
<dbReference type="InterPro" id="IPR024461">
    <property type="entry name" value="CCDC90-like"/>
</dbReference>
<keyword evidence="3" id="KW-0812">Transmembrane</keyword>